<feature type="non-terminal residue" evidence="1">
    <location>
        <position position="54"/>
    </location>
</feature>
<dbReference type="AlphaFoldDB" id="A0A0C9W5L4"/>
<gene>
    <name evidence="1" type="ORF">HYDPIDRAFT_50317</name>
</gene>
<reference evidence="1 2" key="1">
    <citation type="submission" date="2014-04" db="EMBL/GenBank/DDBJ databases">
        <title>Evolutionary Origins and Diversification of the Mycorrhizal Mutualists.</title>
        <authorList>
            <consortium name="DOE Joint Genome Institute"/>
            <consortium name="Mycorrhizal Genomics Consortium"/>
            <person name="Kohler A."/>
            <person name="Kuo A."/>
            <person name="Nagy L.G."/>
            <person name="Floudas D."/>
            <person name="Copeland A."/>
            <person name="Barry K.W."/>
            <person name="Cichocki N."/>
            <person name="Veneault-Fourrey C."/>
            <person name="LaButti K."/>
            <person name="Lindquist E.A."/>
            <person name="Lipzen A."/>
            <person name="Lundell T."/>
            <person name="Morin E."/>
            <person name="Murat C."/>
            <person name="Riley R."/>
            <person name="Ohm R."/>
            <person name="Sun H."/>
            <person name="Tunlid A."/>
            <person name="Henrissat B."/>
            <person name="Grigoriev I.V."/>
            <person name="Hibbett D.S."/>
            <person name="Martin F."/>
        </authorList>
    </citation>
    <scope>NUCLEOTIDE SEQUENCE [LARGE SCALE GENOMIC DNA]</scope>
    <source>
        <strain evidence="1 2">MD-312</strain>
    </source>
</reference>
<feature type="non-terminal residue" evidence="1">
    <location>
        <position position="1"/>
    </location>
</feature>
<organism evidence="1 2">
    <name type="scientific">Hydnomerulius pinastri MD-312</name>
    <dbReference type="NCBI Taxonomy" id="994086"/>
    <lineage>
        <taxon>Eukaryota</taxon>
        <taxon>Fungi</taxon>
        <taxon>Dikarya</taxon>
        <taxon>Basidiomycota</taxon>
        <taxon>Agaricomycotina</taxon>
        <taxon>Agaricomycetes</taxon>
        <taxon>Agaricomycetidae</taxon>
        <taxon>Boletales</taxon>
        <taxon>Boletales incertae sedis</taxon>
        <taxon>Leucogyrophana</taxon>
    </lineage>
</organism>
<evidence type="ECO:0008006" key="3">
    <source>
        <dbReference type="Google" id="ProtNLM"/>
    </source>
</evidence>
<evidence type="ECO:0000313" key="1">
    <source>
        <dbReference type="EMBL" id="KIJ57901.1"/>
    </source>
</evidence>
<dbReference type="Proteomes" id="UP000053820">
    <property type="component" value="Unassembled WGS sequence"/>
</dbReference>
<keyword evidence="2" id="KW-1185">Reference proteome</keyword>
<proteinExistence type="predicted"/>
<dbReference type="HOGENOM" id="CLU_201513_1_0_1"/>
<dbReference type="OrthoDB" id="2619330at2759"/>
<dbReference type="EMBL" id="KN840057">
    <property type="protein sequence ID" value="KIJ57901.1"/>
    <property type="molecule type" value="Genomic_DNA"/>
</dbReference>
<protein>
    <recommendedName>
        <fullName evidence="3">DDE Tnp4 domain-containing protein</fullName>
    </recommendedName>
</protein>
<evidence type="ECO:0000313" key="2">
    <source>
        <dbReference type="Proteomes" id="UP000053820"/>
    </source>
</evidence>
<accession>A0A0C9W5L4</accession>
<name>A0A0C9W5L4_9AGAM</name>
<sequence length="54" mass="6575">QIRICSKHLYSSLKGQFQLLQEMRFQIQNPCDLEYANMWMRCCLILHNMIIEIE</sequence>